<dbReference type="AlphaFoldDB" id="A0A2U1Q8P4"/>
<comment type="caution">
    <text evidence="5">The sequence shown here is derived from an EMBL/GenBank/DDBJ whole genome shotgun (WGS) entry which is preliminary data.</text>
</comment>
<dbReference type="GO" id="GO:0000785">
    <property type="term" value="C:chromatin"/>
    <property type="evidence" value="ECO:0007669"/>
    <property type="project" value="TreeGrafter"/>
</dbReference>
<keyword evidence="6" id="KW-1185">Reference proteome</keyword>
<reference evidence="5 6" key="1">
    <citation type="journal article" date="2018" name="Mol. Plant">
        <title>The genome of Artemisia annua provides insight into the evolution of Asteraceae family and artemisinin biosynthesis.</title>
        <authorList>
            <person name="Shen Q."/>
            <person name="Zhang L."/>
            <person name="Liao Z."/>
            <person name="Wang S."/>
            <person name="Yan T."/>
            <person name="Shi P."/>
            <person name="Liu M."/>
            <person name="Fu X."/>
            <person name="Pan Q."/>
            <person name="Wang Y."/>
            <person name="Lv Z."/>
            <person name="Lu X."/>
            <person name="Zhang F."/>
            <person name="Jiang W."/>
            <person name="Ma Y."/>
            <person name="Chen M."/>
            <person name="Hao X."/>
            <person name="Li L."/>
            <person name="Tang Y."/>
            <person name="Lv G."/>
            <person name="Zhou Y."/>
            <person name="Sun X."/>
            <person name="Brodelius P.E."/>
            <person name="Rose J.K.C."/>
            <person name="Tang K."/>
        </authorList>
    </citation>
    <scope>NUCLEOTIDE SEQUENCE [LARGE SCALE GENOMIC DNA]</scope>
    <source>
        <strain evidence="6">cv. Huhao1</strain>
        <tissue evidence="5">Leaf</tissue>
    </source>
</reference>
<dbReference type="Pfam" id="PF05278">
    <property type="entry name" value="PEARLI-4"/>
    <property type="match status" value="1"/>
</dbReference>
<keyword evidence="2" id="KW-0227">DNA damage</keyword>
<dbReference type="InterPro" id="IPR039776">
    <property type="entry name" value="Pds5"/>
</dbReference>
<dbReference type="GO" id="GO:0007064">
    <property type="term" value="P:mitotic sister chromatid cohesion"/>
    <property type="evidence" value="ECO:0007669"/>
    <property type="project" value="InterPro"/>
</dbReference>
<sequence length="550" mass="62167">MANTTSCHQLPTLSPFFWFKLEKDLTEAGNKLLNFQSLSSAADISTILLLTEHTLSKVRQSPPKSLIKPLNQIINALIAKEYVRHPDMDVNISVACCICEILRITKSPYTNEQIKDFFELVVMSFEKLSSAGGYYRMSKVLEVFSTARLPILMLDLKQDGHGLIVRLFKHFLNVSDSNSTAIVLNMEKIMTMLIDESEELAIELQALILASMTKDNQSASPVCWQFGEKVLMICAAKLKPVDRMSIAVYDYPKMVAHICETASEMVYNETIPFTTERSNMIDKIKLEYPATVNMMRTLRHCRGTPMASESAPFLEHGEILMGRRIKVWRAEDEVYRPGVVKSFNCIYKMHKVLLDDGVELNIDLKLKRWMFENLSAIPDSSLVQAGPAPREVSSPQSGIICVQGYKMENVYAPILETIFKKHGDIAAECVFTDSMRTSLLEVVCKIVRLIETNDVTNIISKMKEIKNQVTVAETAKIDVSWLRAHLEAIHKMNEAGKKVTMLVELKTNTILVKRAAQTDLNERHAKLVAAQISLKRPKGAWKYSILSKIR</sequence>
<dbReference type="CDD" id="cd20404">
    <property type="entry name" value="Tudor_Agenet_AtEML-like"/>
    <property type="match status" value="1"/>
</dbReference>
<gene>
    <name evidence="5" type="ORF">CTI12_AA061660</name>
</gene>
<dbReference type="Pfam" id="PF20168">
    <property type="entry name" value="PDS5"/>
    <property type="match status" value="1"/>
</dbReference>
<dbReference type="GO" id="GO:0005634">
    <property type="term" value="C:nucleus"/>
    <property type="evidence" value="ECO:0007669"/>
    <property type="project" value="UniProtKB-SubCell"/>
</dbReference>
<comment type="subcellular location">
    <subcellularLocation>
        <location evidence="1">Nucleus</location>
    </subcellularLocation>
</comment>
<dbReference type="GO" id="GO:0006281">
    <property type="term" value="P:DNA repair"/>
    <property type="evidence" value="ECO:0007669"/>
    <property type="project" value="UniProtKB-KW"/>
</dbReference>
<dbReference type="InterPro" id="IPR007942">
    <property type="entry name" value="PLipase-like"/>
</dbReference>
<evidence type="ECO:0000256" key="2">
    <source>
        <dbReference type="ARBA" id="ARBA00022763"/>
    </source>
</evidence>
<proteinExistence type="predicted"/>
<evidence type="ECO:0000256" key="1">
    <source>
        <dbReference type="ARBA" id="ARBA00004123"/>
    </source>
</evidence>
<evidence type="ECO:0000256" key="3">
    <source>
        <dbReference type="ARBA" id="ARBA00023204"/>
    </source>
</evidence>
<dbReference type="STRING" id="35608.A0A2U1Q8P4"/>
<organism evidence="5 6">
    <name type="scientific">Artemisia annua</name>
    <name type="common">Sweet wormwood</name>
    <dbReference type="NCBI Taxonomy" id="35608"/>
    <lineage>
        <taxon>Eukaryota</taxon>
        <taxon>Viridiplantae</taxon>
        <taxon>Streptophyta</taxon>
        <taxon>Embryophyta</taxon>
        <taxon>Tracheophyta</taxon>
        <taxon>Spermatophyta</taxon>
        <taxon>Magnoliopsida</taxon>
        <taxon>eudicotyledons</taxon>
        <taxon>Gunneridae</taxon>
        <taxon>Pentapetalae</taxon>
        <taxon>asterids</taxon>
        <taxon>campanulids</taxon>
        <taxon>Asterales</taxon>
        <taxon>Asteraceae</taxon>
        <taxon>Asteroideae</taxon>
        <taxon>Anthemideae</taxon>
        <taxon>Artemisiinae</taxon>
        <taxon>Artemisia</taxon>
    </lineage>
</organism>
<dbReference type="PANTHER" id="PTHR12663">
    <property type="entry name" value="ANDROGEN INDUCED INHIBITOR OF PROLIFERATION AS3 / PDS5-RELATED"/>
    <property type="match status" value="1"/>
</dbReference>
<evidence type="ECO:0000313" key="6">
    <source>
        <dbReference type="Proteomes" id="UP000245207"/>
    </source>
</evidence>
<protein>
    <submittedName>
        <fullName evidence="5">Phospholipase-like protein</fullName>
    </submittedName>
</protein>
<evidence type="ECO:0000313" key="5">
    <source>
        <dbReference type="EMBL" id="PWA94379.1"/>
    </source>
</evidence>
<keyword evidence="3" id="KW-0234">DNA repair</keyword>
<name>A0A2U1Q8P4_ARTAN</name>
<keyword evidence="4" id="KW-0539">Nucleus</keyword>
<evidence type="ECO:0000256" key="4">
    <source>
        <dbReference type="ARBA" id="ARBA00023242"/>
    </source>
</evidence>
<accession>A0A2U1Q8P4</accession>
<dbReference type="Proteomes" id="UP000245207">
    <property type="component" value="Unassembled WGS sequence"/>
</dbReference>
<dbReference type="EMBL" id="PKPP01000319">
    <property type="protein sequence ID" value="PWA94379.1"/>
    <property type="molecule type" value="Genomic_DNA"/>
</dbReference>
<dbReference type="OrthoDB" id="200660at2759"/>
<dbReference type="PANTHER" id="PTHR12663:SF63">
    <property type="entry name" value="PHOSPHOLIPASE-LIKE PROTEIN-RELATED"/>
    <property type="match status" value="1"/>
</dbReference>